<dbReference type="InterPro" id="IPR003598">
    <property type="entry name" value="Ig_sub2"/>
</dbReference>
<dbReference type="SMART" id="SM00408">
    <property type="entry name" value="IGc2"/>
    <property type="match status" value="2"/>
</dbReference>
<sequence>MGSGKLRSPGDVTPGKAFQRPTTTAGWTTLFHHQPNPPIVSLRLGSTLSADDIKEGDDVYFECHVQANPPWRKLHWIHDGIMITHNASARVIRSNQSLVLQKVTRNSSGNYSCSAINAEGETVSNQLALRVKYAPVCATDRIIIVGAFRSESLQIPCEVHADPPPRQFNWKFNNSGETLKIGKERFVKNGSISLLNYIPVSDQDYGTLTCWGQNEVGTQDWPCFFQVVLAGLPSAVKNCSINNQTQHSVEVLCLPGYDGGLPQIFILEVISSRTGRVRYNVTNPDEPYFLVESLENLIHYGAGAYEDIGDDNPLKAVIYAVNQKGRSQGIVVKDFYLESSVENRAVLTSNSLDSISPILFGVLLTLLVLCFVIFVRVYYIKATATSTTITNVSNDLVSNSKQGNSKQDTLAKKSTKQSPRWQQGNTGVGGGYGVPGTGCGLIVDGRSRDEKLGAPDGMEDERDPDVIPAQFAVSNDPESVSFNSSKWPNGNFYDRYPNHDIRPSELLIPSATGTLGPTTTNQLHPNVNQPGDSIKLGPYYTPGGMLAGGGAPGTIGSTTGTPLGGSYLSPSAGSHPLDSGGLDGVGGASLMYSSGGGGGGSGGGAGQTLVGGHHQSSLLPNGGTGTGVNPNDYDINVHTIKNMLMTTRVPESCV</sequence>
<dbReference type="InterPro" id="IPR007110">
    <property type="entry name" value="Ig-like_dom"/>
</dbReference>
<feature type="region of interest" description="Disordered" evidence="1">
    <location>
        <begin position="597"/>
        <end position="630"/>
    </location>
</feature>
<dbReference type="SMART" id="SM00409">
    <property type="entry name" value="IG"/>
    <property type="match status" value="2"/>
</dbReference>
<evidence type="ECO:0000256" key="1">
    <source>
        <dbReference type="SAM" id="MobiDB-lite"/>
    </source>
</evidence>
<reference evidence="4" key="2">
    <citation type="submission" date="2020-05" db="UniProtKB">
        <authorList>
            <consortium name="EnsemblMetazoa"/>
        </authorList>
    </citation>
    <scope>IDENTIFICATION</scope>
    <source>
        <strain evidence="4">FAR1</strain>
    </source>
</reference>
<keyword evidence="2" id="KW-0812">Transmembrane</keyword>
<dbReference type="Gene3D" id="2.60.40.10">
    <property type="entry name" value="Immunoglobulins"/>
    <property type="match status" value="2"/>
</dbReference>
<dbReference type="PROSITE" id="PS50835">
    <property type="entry name" value="IG_LIKE"/>
    <property type="match status" value="2"/>
</dbReference>
<evidence type="ECO:0000313" key="4">
    <source>
        <dbReference type="EnsemblMetazoa" id="AFAF012877-PA"/>
    </source>
</evidence>
<reference evidence="5" key="1">
    <citation type="submission" date="2014-01" db="EMBL/GenBank/DDBJ databases">
        <title>The Genome Sequence of Anopheles farauti FAR1 (V2).</title>
        <authorList>
            <consortium name="The Broad Institute Genomics Platform"/>
            <person name="Neafsey D.E."/>
            <person name="Besansky N."/>
            <person name="Howell P."/>
            <person name="Walton C."/>
            <person name="Young S.K."/>
            <person name="Zeng Q."/>
            <person name="Gargeya S."/>
            <person name="Fitzgerald M."/>
            <person name="Haas B."/>
            <person name="Abouelleil A."/>
            <person name="Allen A.W."/>
            <person name="Alvarado L."/>
            <person name="Arachchi H.M."/>
            <person name="Berlin A.M."/>
            <person name="Chapman S.B."/>
            <person name="Gainer-Dewar J."/>
            <person name="Goldberg J."/>
            <person name="Griggs A."/>
            <person name="Gujja S."/>
            <person name="Hansen M."/>
            <person name="Howarth C."/>
            <person name="Imamovic A."/>
            <person name="Ireland A."/>
            <person name="Larimer J."/>
            <person name="McCowan C."/>
            <person name="Murphy C."/>
            <person name="Pearson M."/>
            <person name="Poon T.W."/>
            <person name="Priest M."/>
            <person name="Roberts A."/>
            <person name="Saif S."/>
            <person name="Shea T."/>
            <person name="Sisk P."/>
            <person name="Sykes S."/>
            <person name="Wortman J."/>
            <person name="Nusbaum C."/>
            <person name="Birren B."/>
        </authorList>
    </citation>
    <scope>NUCLEOTIDE SEQUENCE [LARGE SCALE GENOMIC DNA]</scope>
    <source>
        <strain evidence="5">FAR1</strain>
    </source>
</reference>
<dbReference type="PANTHER" id="PTHR23278">
    <property type="entry name" value="SIDESTEP PROTEIN"/>
    <property type="match status" value="1"/>
</dbReference>
<keyword evidence="5" id="KW-1185">Reference proteome</keyword>
<evidence type="ECO:0000259" key="3">
    <source>
        <dbReference type="PROSITE" id="PS50835"/>
    </source>
</evidence>
<feature type="transmembrane region" description="Helical" evidence="2">
    <location>
        <begin position="358"/>
        <end position="379"/>
    </location>
</feature>
<dbReference type="CDD" id="cd00096">
    <property type="entry name" value="Ig"/>
    <property type="match status" value="1"/>
</dbReference>
<feature type="domain" description="Ig-like" evidence="3">
    <location>
        <begin position="135"/>
        <end position="210"/>
    </location>
</feature>
<dbReference type="VEuPathDB" id="VectorBase:AFAF012877"/>
<keyword evidence="2" id="KW-0472">Membrane</keyword>
<proteinExistence type="predicted"/>
<dbReference type="Pfam" id="PF00047">
    <property type="entry name" value="ig"/>
    <property type="match status" value="1"/>
</dbReference>
<feature type="compositionally biased region" description="Polar residues" evidence="1">
    <location>
        <begin position="395"/>
        <end position="408"/>
    </location>
</feature>
<dbReference type="InterPro" id="IPR013151">
    <property type="entry name" value="Immunoglobulin_dom"/>
</dbReference>
<dbReference type="InterPro" id="IPR003599">
    <property type="entry name" value="Ig_sub"/>
</dbReference>
<keyword evidence="2" id="KW-1133">Transmembrane helix</keyword>
<organism evidence="4 5">
    <name type="scientific">Anopheles farauti</name>
    <dbReference type="NCBI Taxonomy" id="69004"/>
    <lineage>
        <taxon>Eukaryota</taxon>
        <taxon>Metazoa</taxon>
        <taxon>Ecdysozoa</taxon>
        <taxon>Arthropoda</taxon>
        <taxon>Hexapoda</taxon>
        <taxon>Insecta</taxon>
        <taxon>Pterygota</taxon>
        <taxon>Neoptera</taxon>
        <taxon>Endopterygota</taxon>
        <taxon>Diptera</taxon>
        <taxon>Nematocera</taxon>
        <taxon>Culicoidea</taxon>
        <taxon>Culicidae</taxon>
        <taxon>Anophelinae</taxon>
        <taxon>Anopheles</taxon>
    </lineage>
</organism>
<dbReference type="InterPro" id="IPR013783">
    <property type="entry name" value="Ig-like_fold"/>
</dbReference>
<dbReference type="EnsemblMetazoa" id="AFAF012877-RA">
    <property type="protein sequence ID" value="AFAF012877-PA"/>
    <property type="gene ID" value="AFAF012877"/>
</dbReference>
<feature type="compositionally biased region" description="Gly residues" evidence="1">
    <location>
        <begin position="597"/>
        <end position="606"/>
    </location>
</feature>
<dbReference type="InterPro" id="IPR036179">
    <property type="entry name" value="Ig-like_dom_sf"/>
</dbReference>
<dbReference type="PANTHER" id="PTHR23278:SF31">
    <property type="entry name" value="SIDESTEP II, ISOFORM A"/>
    <property type="match status" value="1"/>
</dbReference>
<dbReference type="STRING" id="69004.A0A182QM02"/>
<feature type="region of interest" description="Disordered" evidence="1">
    <location>
        <begin position="395"/>
        <end position="431"/>
    </location>
</feature>
<dbReference type="EMBL" id="AXCN02000619">
    <property type="status" value="NOT_ANNOTATED_CDS"/>
    <property type="molecule type" value="Genomic_DNA"/>
</dbReference>
<evidence type="ECO:0000256" key="2">
    <source>
        <dbReference type="SAM" id="Phobius"/>
    </source>
</evidence>
<dbReference type="AlphaFoldDB" id="A0A182QM02"/>
<name>A0A182QM02_9DIPT</name>
<feature type="domain" description="Ig-like" evidence="3">
    <location>
        <begin position="37"/>
        <end position="124"/>
    </location>
</feature>
<protein>
    <recommendedName>
        <fullName evidence="3">Ig-like domain-containing protein</fullName>
    </recommendedName>
</protein>
<dbReference type="Proteomes" id="UP000075886">
    <property type="component" value="Unassembled WGS sequence"/>
</dbReference>
<evidence type="ECO:0000313" key="5">
    <source>
        <dbReference type="Proteomes" id="UP000075886"/>
    </source>
</evidence>
<dbReference type="SUPFAM" id="SSF48726">
    <property type="entry name" value="Immunoglobulin"/>
    <property type="match status" value="2"/>
</dbReference>
<dbReference type="Pfam" id="PF13927">
    <property type="entry name" value="Ig_3"/>
    <property type="match status" value="1"/>
</dbReference>
<accession>A0A182QM02</accession>